<feature type="transmembrane region" description="Helical" evidence="7">
    <location>
        <begin position="65"/>
        <end position="82"/>
    </location>
</feature>
<feature type="transmembrane region" description="Helical" evidence="7">
    <location>
        <begin position="94"/>
        <end position="112"/>
    </location>
</feature>
<dbReference type="InterPro" id="IPR011014">
    <property type="entry name" value="MscS_channel_TM-2"/>
</dbReference>
<dbReference type="Proteomes" id="UP000568839">
    <property type="component" value="Unassembled WGS sequence"/>
</dbReference>
<dbReference type="PANTHER" id="PTHR30566">
    <property type="entry name" value="YNAI-RELATED MECHANOSENSITIVE ION CHANNEL"/>
    <property type="match status" value="1"/>
</dbReference>
<dbReference type="GO" id="GO:0055085">
    <property type="term" value="P:transmembrane transport"/>
    <property type="evidence" value="ECO:0007669"/>
    <property type="project" value="InterPro"/>
</dbReference>
<dbReference type="EMBL" id="JACHHJ010000001">
    <property type="protein sequence ID" value="MBB6449460.1"/>
    <property type="molecule type" value="Genomic_DNA"/>
</dbReference>
<protein>
    <submittedName>
        <fullName evidence="11">MscS family membrane protein</fullName>
    </submittedName>
</protein>
<keyword evidence="4 7" id="KW-0812">Transmembrane</keyword>
<dbReference type="InterPro" id="IPR011066">
    <property type="entry name" value="MscS_channel_C_sf"/>
</dbReference>
<keyword evidence="12" id="KW-1185">Reference proteome</keyword>
<evidence type="ECO:0000256" key="3">
    <source>
        <dbReference type="ARBA" id="ARBA00022475"/>
    </source>
</evidence>
<evidence type="ECO:0000256" key="5">
    <source>
        <dbReference type="ARBA" id="ARBA00022989"/>
    </source>
</evidence>
<feature type="domain" description="Mechanosensitive ion channel MscS" evidence="8">
    <location>
        <begin position="181"/>
        <end position="247"/>
    </location>
</feature>
<dbReference type="Gene3D" id="3.30.70.100">
    <property type="match status" value="1"/>
</dbReference>
<keyword evidence="5 7" id="KW-1133">Transmembrane helix</keyword>
<feature type="domain" description="Mechanosensitive ion channel MscS C-terminal" evidence="9">
    <location>
        <begin position="254"/>
        <end position="340"/>
    </location>
</feature>
<dbReference type="InterPro" id="IPR049278">
    <property type="entry name" value="MS_channel_C"/>
</dbReference>
<dbReference type="AlphaFoldDB" id="A0A841PL15"/>
<keyword evidence="6 7" id="KW-0472">Membrane</keyword>
<accession>A0A841PL15</accession>
<keyword evidence="3" id="KW-1003">Cell membrane</keyword>
<dbReference type="InterPro" id="IPR010920">
    <property type="entry name" value="LSM_dom_sf"/>
</dbReference>
<dbReference type="SUPFAM" id="SSF82861">
    <property type="entry name" value="Mechanosensitive channel protein MscS (YggB), transmembrane region"/>
    <property type="match status" value="1"/>
</dbReference>
<dbReference type="Pfam" id="PF00924">
    <property type="entry name" value="MS_channel_2nd"/>
    <property type="match status" value="1"/>
</dbReference>
<comment type="subcellular location">
    <subcellularLocation>
        <location evidence="1">Cell membrane</location>
        <topology evidence="1">Multi-pass membrane protein</topology>
    </subcellularLocation>
</comment>
<dbReference type="Gene3D" id="2.30.30.60">
    <property type="match status" value="1"/>
</dbReference>
<feature type="domain" description="Mechanosensitive ion channel transmembrane helices 2/3" evidence="10">
    <location>
        <begin position="140"/>
        <end position="180"/>
    </location>
</feature>
<feature type="transmembrane region" description="Helical" evidence="7">
    <location>
        <begin position="133"/>
        <end position="155"/>
    </location>
</feature>
<dbReference type="SUPFAM" id="SSF50182">
    <property type="entry name" value="Sm-like ribonucleoproteins"/>
    <property type="match status" value="1"/>
</dbReference>
<dbReference type="InterPro" id="IPR023408">
    <property type="entry name" value="MscS_beta-dom_sf"/>
</dbReference>
<dbReference type="Gene3D" id="1.10.287.1260">
    <property type="match status" value="1"/>
</dbReference>
<evidence type="ECO:0000259" key="10">
    <source>
        <dbReference type="Pfam" id="PF21088"/>
    </source>
</evidence>
<evidence type="ECO:0000256" key="4">
    <source>
        <dbReference type="ARBA" id="ARBA00022692"/>
    </source>
</evidence>
<feature type="transmembrane region" description="Helical" evidence="7">
    <location>
        <begin position="14"/>
        <end position="45"/>
    </location>
</feature>
<evidence type="ECO:0000313" key="12">
    <source>
        <dbReference type="Proteomes" id="UP000568839"/>
    </source>
</evidence>
<dbReference type="GO" id="GO:0005886">
    <property type="term" value="C:plasma membrane"/>
    <property type="evidence" value="ECO:0007669"/>
    <property type="project" value="UniProtKB-SubCell"/>
</dbReference>
<proteinExistence type="inferred from homology"/>
<reference evidence="11 12" key="1">
    <citation type="submission" date="2020-08" db="EMBL/GenBank/DDBJ databases">
        <title>Genomic Encyclopedia of Type Strains, Phase IV (KMG-IV): sequencing the most valuable type-strain genomes for metagenomic binning, comparative biology and taxonomic classification.</title>
        <authorList>
            <person name="Goeker M."/>
        </authorList>
    </citation>
    <scope>NUCLEOTIDE SEQUENCE [LARGE SCALE GENOMIC DNA]</scope>
    <source>
        <strain evidence="11 12">DSM 21769</strain>
    </source>
</reference>
<evidence type="ECO:0000313" key="11">
    <source>
        <dbReference type="EMBL" id="MBB6449460.1"/>
    </source>
</evidence>
<dbReference type="Pfam" id="PF21088">
    <property type="entry name" value="MS_channel_1st"/>
    <property type="match status" value="1"/>
</dbReference>
<evidence type="ECO:0000256" key="6">
    <source>
        <dbReference type="ARBA" id="ARBA00023136"/>
    </source>
</evidence>
<dbReference type="InterPro" id="IPR049142">
    <property type="entry name" value="MS_channel_1st"/>
</dbReference>
<gene>
    <name evidence="11" type="ORF">HNR44_001409</name>
</gene>
<evidence type="ECO:0000256" key="2">
    <source>
        <dbReference type="ARBA" id="ARBA00008017"/>
    </source>
</evidence>
<name>A0A841PL15_9BACL</name>
<dbReference type="Pfam" id="PF21082">
    <property type="entry name" value="MS_channel_3rd"/>
    <property type="match status" value="1"/>
</dbReference>
<evidence type="ECO:0000256" key="1">
    <source>
        <dbReference type="ARBA" id="ARBA00004651"/>
    </source>
</evidence>
<comment type="similarity">
    <text evidence="2">Belongs to the MscS (TC 1.A.23) family.</text>
</comment>
<comment type="caution">
    <text evidence="11">The sequence shown here is derived from an EMBL/GenBank/DDBJ whole genome shotgun (WGS) entry which is preliminary data.</text>
</comment>
<evidence type="ECO:0000259" key="9">
    <source>
        <dbReference type="Pfam" id="PF21082"/>
    </source>
</evidence>
<evidence type="ECO:0000256" key="7">
    <source>
        <dbReference type="SAM" id="Phobius"/>
    </source>
</evidence>
<dbReference type="PANTHER" id="PTHR30566:SF5">
    <property type="entry name" value="MECHANOSENSITIVE ION CHANNEL PROTEIN 1, MITOCHONDRIAL-RELATED"/>
    <property type="match status" value="1"/>
</dbReference>
<dbReference type="InterPro" id="IPR006685">
    <property type="entry name" value="MscS_channel_2nd"/>
</dbReference>
<dbReference type="SUPFAM" id="SSF82689">
    <property type="entry name" value="Mechanosensitive channel protein MscS (YggB), C-terminal domain"/>
    <property type="match status" value="1"/>
</dbReference>
<evidence type="ECO:0000259" key="8">
    <source>
        <dbReference type="Pfam" id="PF00924"/>
    </source>
</evidence>
<sequence length="369" mass="43044">MVDWYYGWLETWPWLRYVIAALIVLFFLIVRKIFTRYIFALITFFSKKRKSEFLSNFLFAFEKPMRMLLVVIGFYFAILYLHPPADFMSVTHRILRTFIIIFFGWGFFNFSGTSSDLFKRLGRKIDGDEDSMLIPFTSRILRGLIIVLMFTVIAMEWNYDINGFIAGLGLGGLAFALAAQDTIANFFGGIIIVTERPFKRGDWIETPTVEGIVEDISFRSTQVRTFAEGLVTVPNSTIAHEAITNWSLMNKRQISFEISLRYNTPVSQLRRVSQRVQQELEEHPHVHPDEIEVHIREFKESGLDLMLYYFTNTTSWSEWLRLKEEMNLRVLEILEEENVSLALPGRDLYMQQDNQLQKSSGEEGSEVPK</sequence>
<organism evidence="11 12">
    <name type="scientific">Geomicrobium halophilum</name>
    <dbReference type="NCBI Taxonomy" id="549000"/>
    <lineage>
        <taxon>Bacteria</taxon>
        <taxon>Bacillati</taxon>
        <taxon>Bacillota</taxon>
        <taxon>Bacilli</taxon>
        <taxon>Bacillales</taxon>
        <taxon>Geomicrobium</taxon>
    </lineage>
</organism>
<dbReference type="RefSeq" id="WP_184403342.1">
    <property type="nucleotide sequence ID" value="NZ_JACHHJ010000001.1"/>
</dbReference>